<evidence type="ECO:0000256" key="5">
    <source>
        <dbReference type="ARBA" id="ARBA00023239"/>
    </source>
</evidence>
<keyword evidence="5" id="KW-0456">Lyase</keyword>
<evidence type="ECO:0000259" key="6">
    <source>
        <dbReference type="Pfam" id="PF01276"/>
    </source>
</evidence>
<dbReference type="Proteomes" id="UP001298681">
    <property type="component" value="Unassembled WGS sequence"/>
</dbReference>
<dbReference type="Pfam" id="PF03711">
    <property type="entry name" value="OKR_DC_1_C"/>
    <property type="match status" value="1"/>
</dbReference>
<evidence type="ECO:0000256" key="3">
    <source>
        <dbReference type="ARBA" id="ARBA00022793"/>
    </source>
</evidence>
<protein>
    <submittedName>
        <fullName evidence="8">PLP-dependent transferase</fullName>
    </submittedName>
</protein>
<gene>
    <name evidence="8" type="ORF">L0P57_11210</name>
</gene>
<organism evidence="8 9">
    <name type="scientific">Anaeromassilibacillus senegalensis</name>
    <dbReference type="NCBI Taxonomy" id="1673717"/>
    <lineage>
        <taxon>Bacteria</taxon>
        <taxon>Bacillati</taxon>
        <taxon>Bacillota</taxon>
        <taxon>Clostridia</taxon>
        <taxon>Eubacteriales</taxon>
        <taxon>Acutalibacteraceae</taxon>
        <taxon>Anaeromassilibacillus</taxon>
    </lineage>
</organism>
<comment type="cofactor">
    <cofactor evidence="1">
        <name>pyridoxal 5'-phosphate</name>
        <dbReference type="ChEBI" id="CHEBI:597326"/>
    </cofactor>
</comment>
<dbReference type="Gene3D" id="3.40.640.10">
    <property type="entry name" value="Type I PLP-dependent aspartate aminotransferase-like (Major domain)"/>
    <property type="match status" value="1"/>
</dbReference>
<dbReference type="PANTHER" id="PTHR43277:SF4">
    <property type="entry name" value="ARGININE DECARBOXYLASE"/>
    <property type="match status" value="1"/>
</dbReference>
<keyword evidence="3" id="KW-0210">Decarboxylase</keyword>
<keyword evidence="4" id="KW-0663">Pyridoxal phosphate</keyword>
<feature type="domain" description="Orn/Lys/Arg decarboxylase C-terminal" evidence="7">
    <location>
        <begin position="395"/>
        <end position="440"/>
    </location>
</feature>
<sequence>MSETPLYTALMEHCALHRAAFHTPGHKNNPAALPDDLLSLDFTELPDTDSLFEAEGPILRAEQAAAQLFGTKRTLFSAGGCSLCIQAMLRLAAPNGGKILCGRVVHRSAVNAMALLGLEPVWALPEDLVDAVALHPDVRAAYVTSPNYYGELADIPALAAACREQGIPLLVDNAHGAHLFFTEPVLHPIALGASMTACSAHKTLNVMTGGAWLNIADERFVRDAKGAMALFGSTSPSYPIMASLDWCRAWLEDNGRLEFSRLQARVRELKKLAERVGLHVPGMGWWEDPRRWDPTRITLDVTPAELTGQAAAELLRYAGCEPEYADSQFVVLIATPFNTERDFECLEKGIRLLADREARAAVPLPRSLGNRHTPHTDGMPPLPPARVPLRDAVLAPSEAVPLEKCVGRIAADPACPCPPGVPVVMPGEEITKDAVDFLRAYGFSSLKVLKYK</sequence>
<dbReference type="EMBL" id="JAKNHQ010000016">
    <property type="protein sequence ID" value="MCG4611494.1"/>
    <property type="molecule type" value="Genomic_DNA"/>
</dbReference>
<reference evidence="8 9" key="1">
    <citation type="submission" date="2022-01" db="EMBL/GenBank/DDBJ databases">
        <title>Collection of gut derived symbiotic bacterial strains cultured from healthy donors.</title>
        <authorList>
            <person name="Lin H."/>
            <person name="Kohout C."/>
            <person name="Waligurski E."/>
            <person name="Pamer E.G."/>
        </authorList>
    </citation>
    <scope>NUCLEOTIDE SEQUENCE [LARGE SCALE GENOMIC DNA]</scope>
    <source>
        <strain evidence="8 9">DFI.7.58</strain>
    </source>
</reference>
<dbReference type="InterPro" id="IPR015424">
    <property type="entry name" value="PyrdxlP-dep_Trfase"/>
</dbReference>
<dbReference type="Gene3D" id="3.90.100.10">
    <property type="entry name" value="Orn/Lys/Arg decarboxylase, C-terminal domain"/>
    <property type="match status" value="1"/>
</dbReference>
<dbReference type="Pfam" id="PF01276">
    <property type="entry name" value="OKR_DC_1"/>
    <property type="match status" value="1"/>
</dbReference>
<dbReference type="PANTHER" id="PTHR43277">
    <property type="entry name" value="ARGININE DECARBOXYLASE"/>
    <property type="match status" value="1"/>
</dbReference>
<dbReference type="InterPro" id="IPR000310">
    <property type="entry name" value="Orn/Lys/Arg_deCO2ase_major_dom"/>
</dbReference>
<dbReference type="InterPro" id="IPR008286">
    <property type="entry name" value="Prn/Lys/Arg_de-COase_C"/>
</dbReference>
<dbReference type="RefSeq" id="WP_237967043.1">
    <property type="nucleotide sequence ID" value="NZ_JAKNHQ010000016.1"/>
</dbReference>
<evidence type="ECO:0000259" key="7">
    <source>
        <dbReference type="Pfam" id="PF03711"/>
    </source>
</evidence>
<feature type="domain" description="Orn/Lys/Arg decarboxylases family 1 pyridoxal-P attachment site" evidence="6">
    <location>
        <begin position="4"/>
        <end position="272"/>
    </location>
</feature>
<evidence type="ECO:0000256" key="2">
    <source>
        <dbReference type="ARBA" id="ARBA00010671"/>
    </source>
</evidence>
<evidence type="ECO:0000313" key="9">
    <source>
        <dbReference type="Proteomes" id="UP001298681"/>
    </source>
</evidence>
<evidence type="ECO:0000256" key="1">
    <source>
        <dbReference type="ARBA" id="ARBA00001933"/>
    </source>
</evidence>
<comment type="similarity">
    <text evidence="2">Belongs to the Orn/Lys/Arg decarboxylase class-I family.</text>
</comment>
<dbReference type="GO" id="GO:0016740">
    <property type="term" value="F:transferase activity"/>
    <property type="evidence" value="ECO:0007669"/>
    <property type="project" value="UniProtKB-KW"/>
</dbReference>
<comment type="caution">
    <text evidence="8">The sequence shown here is derived from an EMBL/GenBank/DDBJ whole genome shotgun (WGS) entry which is preliminary data.</text>
</comment>
<keyword evidence="9" id="KW-1185">Reference proteome</keyword>
<dbReference type="SUPFAM" id="SSF53383">
    <property type="entry name" value="PLP-dependent transferases"/>
    <property type="match status" value="1"/>
</dbReference>
<dbReference type="InterPro" id="IPR052357">
    <property type="entry name" value="Orn_Lys_Arg_decarboxylase-I"/>
</dbReference>
<evidence type="ECO:0000256" key="4">
    <source>
        <dbReference type="ARBA" id="ARBA00022898"/>
    </source>
</evidence>
<evidence type="ECO:0000313" key="8">
    <source>
        <dbReference type="EMBL" id="MCG4611494.1"/>
    </source>
</evidence>
<proteinExistence type="inferred from homology"/>
<name>A0ABS9ML02_9FIRM</name>
<accession>A0ABS9ML02</accession>
<dbReference type="InterPro" id="IPR015421">
    <property type="entry name" value="PyrdxlP-dep_Trfase_major"/>
</dbReference>
<keyword evidence="8" id="KW-0808">Transferase</keyword>